<dbReference type="InterPro" id="IPR011989">
    <property type="entry name" value="ARM-like"/>
</dbReference>
<sequence length="193" mass="20865">MINDEQAVLDEVNADKWAMLYRCRWSQPDADRVVPQLTELLDSTNPLITHESLRALFRIGTPAARAAPRVAELTESDDSMTRRLAVLALGQIAHTIPDACVGPLASALSDAECCRDALRALAFIGSEAHNALDQVKPLFSNPDAKVRKAAVMAASAINAADTEIIELLHRAVADRSKIVREAASKCLQATRIG</sequence>
<organism evidence="1 2">
    <name type="scientific">Stieleria bergensis</name>
    <dbReference type="NCBI Taxonomy" id="2528025"/>
    <lineage>
        <taxon>Bacteria</taxon>
        <taxon>Pseudomonadati</taxon>
        <taxon>Planctomycetota</taxon>
        <taxon>Planctomycetia</taxon>
        <taxon>Pirellulales</taxon>
        <taxon>Pirellulaceae</taxon>
        <taxon>Stieleria</taxon>
    </lineage>
</organism>
<dbReference type="PANTHER" id="PTHR12697:SF38">
    <property type="entry name" value="PBS LYASE HEAT DOMAIN PROTEIN REPEAT-CONTAINING PROTEIN"/>
    <property type="match status" value="1"/>
</dbReference>
<accession>A0A517SPD1</accession>
<dbReference type="AlphaFoldDB" id="A0A517SPD1"/>
<gene>
    <name evidence="1" type="ORF">SV7mr_04760</name>
</gene>
<dbReference type="Pfam" id="PF13646">
    <property type="entry name" value="HEAT_2"/>
    <property type="match status" value="1"/>
</dbReference>
<dbReference type="SUPFAM" id="SSF48371">
    <property type="entry name" value="ARM repeat"/>
    <property type="match status" value="1"/>
</dbReference>
<dbReference type="OrthoDB" id="9828815at2"/>
<dbReference type="PANTHER" id="PTHR12697">
    <property type="entry name" value="PBS LYASE HEAT-LIKE PROTEIN"/>
    <property type="match status" value="1"/>
</dbReference>
<name>A0A517SPD1_9BACT</name>
<dbReference type="Proteomes" id="UP000315003">
    <property type="component" value="Chromosome"/>
</dbReference>
<dbReference type="RefSeq" id="WP_145268825.1">
    <property type="nucleotide sequence ID" value="NZ_CP036272.1"/>
</dbReference>
<reference evidence="1 2" key="1">
    <citation type="submission" date="2019-02" db="EMBL/GenBank/DDBJ databases">
        <title>Deep-cultivation of Planctomycetes and their phenomic and genomic characterization uncovers novel biology.</title>
        <authorList>
            <person name="Wiegand S."/>
            <person name="Jogler M."/>
            <person name="Boedeker C."/>
            <person name="Pinto D."/>
            <person name="Vollmers J."/>
            <person name="Rivas-Marin E."/>
            <person name="Kohn T."/>
            <person name="Peeters S.H."/>
            <person name="Heuer A."/>
            <person name="Rast P."/>
            <person name="Oberbeckmann S."/>
            <person name="Bunk B."/>
            <person name="Jeske O."/>
            <person name="Meyerdierks A."/>
            <person name="Storesund J.E."/>
            <person name="Kallscheuer N."/>
            <person name="Luecker S."/>
            <person name="Lage O.M."/>
            <person name="Pohl T."/>
            <person name="Merkel B.J."/>
            <person name="Hornburger P."/>
            <person name="Mueller R.-W."/>
            <person name="Bruemmer F."/>
            <person name="Labrenz M."/>
            <person name="Spormann A.M."/>
            <person name="Op den Camp H."/>
            <person name="Overmann J."/>
            <person name="Amann R."/>
            <person name="Jetten M.S.M."/>
            <person name="Mascher T."/>
            <person name="Medema M.H."/>
            <person name="Devos D.P."/>
            <person name="Kaster A.-K."/>
            <person name="Ovreas L."/>
            <person name="Rohde M."/>
            <person name="Galperin M.Y."/>
            <person name="Jogler C."/>
        </authorList>
    </citation>
    <scope>NUCLEOTIDE SEQUENCE [LARGE SCALE GENOMIC DNA]</scope>
    <source>
        <strain evidence="1 2">SV_7m_r</strain>
    </source>
</reference>
<dbReference type="GO" id="GO:0016491">
    <property type="term" value="F:oxidoreductase activity"/>
    <property type="evidence" value="ECO:0007669"/>
    <property type="project" value="TreeGrafter"/>
</dbReference>
<dbReference type="EMBL" id="CP036272">
    <property type="protein sequence ID" value="QDT57987.1"/>
    <property type="molecule type" value="Genomic_DNA"/>
</dbReference>
<protein>
    <submittedName>
        <fullName evidence="1">HEAT repeat protein</fullName>
    </submittedName>
</protein>
<proteinExistence type="predicted"/>
<keyword evidence="2" id="KW-1185">Reference proteome</keyword>
<evidence type="ECO:0000313" key="1">
    <source>
        <dbReference type="EMBL" id="QDT57987.1"/>
    </source>
</evidence>
<evidence type="ECO:0000313" key="2">
    <source>
        <dbReference type="Proteomes" id="UP000315003"/>
    </source>
</evidence>
<dbReference type="Gene3D" id="1.25.10.10">
    <property type="entry name" value="Leucine-rich Repeat Variant"/>
    <property type="match status" value="1"/>
</dbReference>
<dbReference type="InterPro" id="IPR016024">
    <property type="entry name" value="ARM-type_fold"/>
</dbReference>